<evidence type="ECO:0000259" key="14">
    <source>
        <dbReference type="Pfam" id="PF07715"/>
    </source>
</evidence>
<evidence type="ECO:0000256" key="6">
    <source>
        <dbReference type="ARBA" id="ARBA00023004"/>
    </source>
</evidence>
<evidence type="ECO:0000256" key="7">
    <source>
        <dbReference type="ARBA" id="ARBA00023065"/>
    </source>
</evidence>
<keyword evidence="5 11" id="KW-0812">Transmembrane</keyword>
<keyword evidence="10 11" id="KW-0998">Cell outer membrane</keyword>
<reference evidence="15 16" key="1">
    <citation type="submission" date="2014-10" db="EMBL/GenBank/DDBJ databases">
        <title>Genome sequence of Novosphingobium malaysiense MUSC 273(T).</title>
        <authorList>
            <person name="Lee L.-H."/>
        </authorList>
    </citation>
    <scope>NUCLEOTIDE SEQUENCE [LARGE SCALE GENOMIC DNA]</scope>
    <source>
        <strain evidence="15 16">MUSC 273</strain>
    </source>
</reference>
<dbReference type="PANTHER" id="PTHR32552">
    <property type="entry name" value="FERRICHROME IRON RECEPTOR-RELATED"/>
    <property type="match status" value="1"/>
</dbReference>
<evidence type="ECO:0000256" key="5">
    <source>
        <dbReference type="ARBA" id="ARBA00022692"/>
    </source>
</evidence>
<dbReference type="RefSeq" id="WP_039286578.1">
    <property type="nucleotide sequence ID" value="NZ_JTDI01000005.1"/>
</dbReference>
<dbReference type="Proteomes" id="UP000031057">
    <property type="component" value="Unassembled WGS sequence"/>
</dbReference>
<evidence type="ECO:0000256" key="8">
    <source>
        <dbReference type="ARBA" id="ARBA00023077"/>
    </source>
</evidence>
<dbReference type="InterPro" id="IPR000531">
    <property type="entry name" value="Beta-barrel_TonB"/>
</dbReference>
<sequence>MTAQKREQSLQDVPVAITALSQTALQTNRITSINDLGSIAPNVTFMANRSNNAPQIVMRGELVTAPFPGQDTALPIYLDGVWLGGTLGTALELPDIERIEVLRGPQGTLFGRNSTAGAISIITADPAGEFDARSTISVGNYDQFRTSTRIDTPQFGPFSASISYTHNERRGDVRNLGAGTVWDRTSDISGQGVAVSPEWLGSSNKESVFAQLKFEPSDSFKMVYKFDWMDSEFTPEANGILQFTPESMGSPFGDLIASMYADNPFPLSGLHRPDAINADWATLSKQRAHGHNLTATYDITDQLSIKNVFGLRKNSLYSNFAQGMGGLKVNAAYAGFLELISGVPAGTFDSLIGESYRIFDASVVSTAKQWSDELQINYSSDLVTVTAGALYVHVRTTFGGEPGQASTQALAIIPGGVIPQGPLADATNRALNKSLAGYTQVELHATDSLDLIGGIRLTNDKKSTSTDGVTANTSKYSDTRLSYSLGVNYKINPDVLVYGKYANAYVSGGNLSGLDFAPTVVDSWELGFKGDLLDRRVRLNVALFKADYTDEQFATACFNIGITTGVTCIGSAGDLKTKGFEGEITATPLEGLTLNGSVGYTDMKLKNINPLLTASGPYVLARRPDWTANLGATYETLPLFDDTTLMFRLSGTYHSAYNNFEYQPIPAAYQGVATTPSEWVVNARATLRNIALGDHTVDVSAWVMNLGDADGPVAPGGISFSTPNTPLFAVGSYTPARTFGVDLTFNY</sequence>
<dbReference type="STRING" id="1348853.LK12_17235"/>
<protein>
    <recommendedName>
        <fullName evidence="17">TonB-dependent receptor</fullName>
    </recommendedName>
</protein>
<name>A0A0B1ZM33_9SPHN</name>
<dbReference type="InterPro" id="IPR012910">
    <property type="entry name" value="Plug_dom"/>
</dbReference>
<evidence type="ECO:0008006" key="17">
    <source>
        <dbReference type="Google" id="ProtNLM"/>
    </source>
</evidence>
<evidence type="ECO:0000256" key="10">
    <source>
        <dbReference type="ARBA" id="ARBA00023237"/>
    </source>
</evidence>
<dbReference type="Gene3D" id="2.170.130.10">
    <property type="entry name" value="TonB-dependent receptor, plug domain"/>
    <property type="match status" value="1"/>
</dbReference>
<comment type="subcellular location">
    <subcellularLocation>
        <location evidence="1 11">Cell outer membrane</location>
        <topology evidence="1 11">Multi-pass membrane protein</topology>
    </subcellularLocation>
</comment>
<evidence type="ECO:0000256" key="9">
    <source>
        <dbReference type="ARBA" id="ARBA00023136"/>
    </source>
</evidence>
<dbReference type="Pfam" id="PF07715">
    <property type="entry name" value="Plug"/>
    <property type="match status" value="1"/>
</dbReference>
<evidence type="ECO:0000313" key="15">
    <source>
        <dbReference type="EMBL" id="KHK90345.1"/>
    </source>
</evidence>
<proteinExistence type="inferred from homology"/>
<organism evidence="15 16">
    <name type="scientific">Novosphingobium malaysiense</name>
    <dbReference type="NCBI Taxonomy" id="1348853"/>
    <lineage>
        <taxon>Bacteria</taxon>
        <taxon>Pseudomonadati</taxon>
        <taxon>Pseudomonadota</taxon>
        <taxon>Alphaproteobacteria</taxon>
        <taxon>Sphingomonadales</taxon>
        <taxon>Sphingomonadaceae</taxon>
        <taxon>Novosphingobium</taxon>
    </lineage>
</organism>
<keyword evidence="9 11" id="KW-0472">Membrane</keyword>
<feature type="domain" description="TonB-dependent receptor plug" evidence="14">
    <location>
        <begin position="10"/>
        <end position="118"/>
    </location>
</feature>
<keyword evidence="7" id="KW-0406">Ion transport</keyword>
<comment type="caution">
    <text evidence="15">The sequence shown here is derived from an EMBL/GenBank/DDBJ whole genome shotgun (WGS) entry which is preliminary data.</text>
</comment>
<evidence type="ECO:0000256" key="11">
    <source>
        <dbReference type="PROSITE-ProRule" id="PRU01360"/>
    </source>
</evidence>
<dbReference type="GO" id="GO:0009279">
    <property type="term" value="C:cell outer membrane"/>
    <property type="evidence" value="ECO:0007669"/>
    <property type="project" value="UniProtKB-SubCell"/>
</dbReference>
<dbReference type="SUPFAM" id="SSF56935">
    <property type="entry name" value="Porins"/>
    <property type="match status" value="1"/>
</dbReference>
<dbReference type="Gene3D" id="2.40.170.20">
    <property type="entry name" value="TonB-dependent receptor, beta-barrel domain"/>
    <property type="match status" value="1"/>
</dbReference>
<keyword evidence="8 12" id="KW-0798">TonB box</keyword>
<dbReference type="InterPro" id="IPR037066">
    <property type="entry name" value="Plug_dom_sf"/>
</dbReference>
<dbReference type="EMBL" id="JTDI01000005">
    <property type="protein sequence ID" value="KHK90345.1"/>
    <property type="molecule type" value="Genomic_DNA"/>
</dbReference>
<gene>
    <name evidence="15" type="ORF">LK12_17235</name>
</gene>
<dbReference type="PROSITE" id="PS52016">
    <property type="entry name" value="TONB_DEPENDENT_REC_3"/>
    <property type="match status" value="1"/>
</dbReference>
<evidence type="ECO:0000256" key="2">
    <source>
        <dbReference type="ARBA" id="ARBA00022448"/>
    </source>
</evidence>
<accession>A0A0B1ZM33</accession>
<dbReference type="InterPro" id="IPR036942">
    <property type="entry name" value="Beta-barrel_TonB_sf"/>
</dbReference>
<keyword evidence="2 11" id="KW-0813">Transport</keyword>
<evidence type="ECO:0000259" key="13">
    <source>
        <dbReference type="Pfam" id="PF00593"/>
    </source>
</evidence>
<keyword evidence="16" id="KW-1185">Reference proteome</keyword>
<evidence type="ECO:0000256" key="3">
    <source>
        <dbReference type="ARBA" id="ARBA00022452"/>
    </source>
</evidence>
<evidence type="ECO:0000313" key="16">
    <source>
        <dbReference type="Proteomes" id="UP000031057"/>
    </source>
</evidence>
<evidence type="ECO:0000256" key="1">
    <source>
        <dbReference type="ARBA" id="ARBA00004571"/>
    </source>
</evidence>
<evidence type="ECO:0000256" key="4">
    <source>
        <dbReference type="ARBA" id="ARBA00022496"/>
    </source>
</evidence>
<keyword evidence="3 11" id="KW-1134">Transmembrane beta strand</keyword>
<dbReference type="PANTHER" id="PTHR32552:SF81">
    <property type="entry name" value="TONB-DEPENDENT OUTER MEMBRANE RECEPTOR"/>
    <property type="match status" value="1"/>
</dbReference>
<feature type="domain" description="TonB-dependent receptor-like beta-barrel" evidence="13">
    <location>
        <begin position="272"/>
        <end position="706"/>
    </location>
</feature>
<keyword evidence="4" id="KW-0410">Iron transport</keyword>
<keyword evidence="6" id="KW-0408">Iron</keyword>
<dbReference type="InterPro" id="IPR039426">
    <property type="entry name" value="TonB-dep_rcpt-like"/>
</dbReference>
<dbReference type="Pfam" id="PF00593">
    <property type="entry name" value="TonB_dep_Rec_b-barrel"/>
    <property type="match status" value="1"/>
</dbReference>
<evidence type="ECO:0000256" key="12">
    <source>
        <dbReference type="RuleBase" id="RU003357"/>
    </source>
</evidence>
<comment type="similarity">
    <text evidence="11 12">Belongs to the TonB-dependent receptor family.</text>
</comment>
<dbReference type="GO" id="GO:0006826">
    <property type="term" value="P:iron ion transport"/>
    <property type="evidence" value="ECO:0007669"/>
    <property type="project" value="UniProtKB-KW"/>
</dbReference>
<dbReference type="AlphaFoldDB" id="A0A0B1ZM33"/>